<feature type="transmembrane region" description="Helical" evidence="7">
    <location>
        <begin position="41"/>
        <end position="63"/>
    </location>
</feature>
<dbReference type="InterPro" id="IPR050809">
    <property type="entry name" value="UgpAE/MalFG_permease"/>
</dbReference>
<feature type="transmembrane region" description="Helical" evidence="7">
    <location>
        <begin position="295"/>
        <end position="314"/>
    </location>
</feature>
<evidence type="ECO:0000256" key="5">
    <source>
        <dbReference type="ARBA" id="ARBA00022989"/>
    </source>
</evidence>
<evidence type="ECO:0000256" key="4">
    <source>
        <dbReference type="ARBA" id="ARBA00022692"/>
    </source>
</evidence>
<accession>A0ABW3N181</accession>
<dbReference type="PANTHER" id="PTHR43227">
    <property type="entry name" value="BLL4140 PROTEIN"/>
    <property type="match status" value="1"/>
</dbReference>
<comment type="subcellular location">
    <subcellularLocation>
        <location evidence="1 7">Cell membrane</location>
        <topology evidence="1 7">Multi-pass membrane protein</topology>
    </subcellularLocation>
</comment>
<reference evidence="11" key="1">
    <citation type="journal article" date="2019" name="Int. J. Syst. Evol. Microbiol.">
        <title>The Global Catalogue of Microorganisms (GCM) 10K type strain sequencing project: providing services to taxonomists for standard genome sequencing and annotation.</title>
        <authorList>
            <consortium name="The Broad Institute Genomics Platform"/>
            <consortium name="The Broad Institute Genome Sequencing Center for Infectious Disease"/>
            <person name="Wu L."/>
            <person name="Ma J."/>
        </authorList>
    </citation>
    <scope>NUCLEOTIDE SEQUENCE [LARGE SCALE GENOMIC DNA]</scope>
    <source>
        <strain evidence="11">CCUG 57508</strain>
    </source>
</reference>
<keyword evidence="6 7" id="KW-0472">Membrane</keyword>
<evidence type="ECO:0000313" key="11">
    <source>
        <dbReference type="Proteomes" id="UP001597046"/>
    </source>
</evidence>
<keyword evidence="5 7" id="KW-1133">Transmembrane helix</keyword>
<evidence type="ECO:0000256" key="6">
    <source>
        <dbReference type="ARBA" id="ARBA00023136"/>
    </source>
</evidence>
<evidence type="ECO:0000256" key="2">
    <source>
        <dbReference type="ARBA" id="ARBA00022448"/>
    </source>
</evidence>
<gene>
    <name evidence="10" type="ORF">ACFQ2V_20060</name>
</gene>
<dbReference type="InterPro" id="IPR035906">
    <property type="entry name" value="MetI-like_sf"/>
</dbReference>
<keyword evidence="11" id="KW-1185">Reference proteome</keyword>
<feature type="transmembrane region" description="Helical" evidence="7">
    <location>
        <begin position="186"/>
        <end position="211"/>
    </location>
</feature>
<dbReference type="PROSITE" id="PS50928">
    <property type="entry name" value="ABC_TM1"/>
    <property type="match status" value="1"/>
</dbReference>
<dbReference type="CDD" id="cd06261">
    <property type="entry name" value="TM_PBP2"/>
    <property type="match status" value="1"/>
</dbReference>
<dbReference type="Proteomes" id="UP001597046">
    <property type="component" value="Unassembled WGS sequence"/>
</dbReference>
<dbReference type="PANTHER" id="PTHR43227:SF8">
    <property type="entry name" value="DIACETYLCHITOBIOSE UPTAKE SYSTEM PERMEASE PROTEIN DASB"/>
    <property type="match status" value="1"/>
</dbReference>
<proteinExistence type="inferred from homology"/>
<evidence type="ECO:0000256" key="1">
    <source>
        <dbReference type="ARBA" id="ARBA00004651"/>
    </source>
</evidence>
<feature type="transmembrane region" description="Helical" evidence="7">
    <location>
        <begin position="138"/>
        <end position="158"/>
    </location>
</feature>
<feature type="domain" description="ABC transmembrane type-1" evidence="9">
    <location>
        <begin position="101"/>
        <end position="313"/>
    </location>
</feature>
<keyword evidence="3" id="KW-1003">Cell membrane</keyword>
<name>A0ABW3N181_9MICO</name>
<evidence type="ECO:0000256" key="3">
    <source>
        <dbReference type="ARBA" id="ARBA00022475"/>
    </source>
</evidence>
<dbReference type="Gene3D" id="1.10.3720.10">
    <property type="entry name" value="MetI-like"/>
    <property type="match status" value="1"/>
</dbReference>
<dbReference type="EMBL" id="JBHTKH010000022">
    <property type="protein sequence ID" value="MFD1056606.1"/>
    <property type="molecule type" value="Genomic_DNA"/>
</dbReference>
<comment type="similarity">
    <text evidence="7">Belongs to the binding-protein-dependent transport system permease family.</text>
</comment>
<keyword evidence="4 7" id="KW-0812">Transmembrane</keyword>
<evidence type="ECO:0000256" key="8">
    <source>
        <dbReference type="SAM" id="MobiDB-lite"/>
    </source>
</evidence>
<feature type="transmembrane region" description="Helical" evidence="7">
    <location>
        <begin position="232"/>
        <end position="255"/>
    </location>
</feature>
<feature type="region of interest" description="Disordered" evidence="8">
    <location>
        <begin position="1"/>
        <end position="29"/>
    </location>
</feature>
<evidence type="ECO:0000259" key="9">
    <source>
        <dbReference type="PROSITE" id="PS50928"/>
    </source>
</evidence>
<dbReference type="Pfam" id="PF00528">
    <property type="entry name" value="BPD_transp_1"/>
    <property type="match status" value="1"/>
</dbReference>
<organism evidence="10 11">
    <name type="scientific">Terrabacter terrigena</name>
    <dbReference type="NCBI Taxonomy" id="574718"/>
    <lineage>
        <taxon>Bacteria</taxon>
        <taxon>Bacillati</taxon>
        <taxon>Actinomycetota</taxon>
        <taxon>Actinomycetes</taxon>
        <taxon>Micrococcales</taxon>
        <taxon>Intrasporangiaceae</taxon>
        <taxon>Terrabacter</taxon>
    </lineage>
</organism>
<feature type="transmembrane region" description="Helical" evidence="7">
    <location>
        <begin position="105"/>
        <end position="126"/>
    </location>
</feature>
<dbReference type="RefSeq" id="WP_386054714.1">
    <property type="nucleotide sequence ID" value="NZ_JBHTKH010000022.1"/>
</dbReference>
<comment type="caution">
    <text evidence="10">The sequence shown here is derived from an EMBL/GenBank/DDBJ whole genome shotgun (WGS) entry which is preliminary data.</text>
</comment>
<evidence type="ECO:0000256" key="7">
    <source>
        <dbReference type="RuleBase" id="RU363032"/>
    </source>
</evidence>
<evidence type="ECO:0000313" key="10">
    <source>
        <dbReference type="EMBL" id="MFD1056606.1"/>
    </source>
</evidence>
<protein>
    <submittedName>
        <fullName evidence="10">Carbohydrate ABC transporter permease</fullName>
    </submittedName>
</protein>
<dbReference type="SUPFAM" id="SSF161098">
    <property type="entry name" value="MetI-like"/>
    <property type="match status" value="1"/>
</dbReference>
<keyword evidence="2 7" id="KW-0813">Transport</keyword>
<sequence>MTRQVSTPGTEEVARARQADAISETKTPAAHRRNRLGRQDLLGFLLVAPLVLLILLVIGFPLLNTVLLSLRNQGIAGSPSDFVGLETYRKVLATSGLWKAFGRSAVWLIGNMVVQTLLGFVTALLLSRVGRWSRAARVWVLLPWVIPTVAVAVIWQWLTNANYGIFAKLLGALGVNDARFFADSTWAMPTLIVMNSWHWFPLGAVIIFGALQTVPAEVYEAAKVDGASAWHTFWHITLPMLQPVLFALGLVGSLWSFNIVDSIYLVTKGGPGDASTTAPVFIYDTAFKAFRTSEAAAASVAAIVLIAVLAWLYIRLAKSEEY</sequence>
<dbReference type="InterPro" id="IPR000515">
    <property type="entry name" value="MetI-like"/>
</dbReference>